<dbReference type="GO" id="GO:0005634">
    <property type="term" value="C:nucleus"/>
    <property type="evidence" value="ECO:0007669"/>
    <property type="project" value="TreeGrafter"/>
</dbReference>
<evidence type="ECO:0000256" key="1">
    <source>
        <dbReference type="ARBA" id="ARBA00023013"/>
    </source>
</evidence>
<reference evidence="4" key="1">
    <citation type="journal article" date="2023" name="bioRxiv">
        <title>Improved chromosome-level genome assembly for marigold (Tagetes erecta).</title>
        <authorList>
            <person name="Jiang F."/>
            <person name="Yuan L."/>
            <person name="Wang S."/>
            <person name="Wang H."/>
            <person name="Xu D."/>
            <person name="Wang A."/>
            <person name="Fan W."/>
        </authorList>
    </citation>
    <scope>NUCLEOTIDE SEQUENCE</scope>
    <source>
        <strain evidence="4">WSJ</strain>
        <tissue evidence="4">Leaf</tissue>
    </source>
</reference>
<keyword evidence="2" id="KW-0131">Cell cycle</keyword>
<organism evidence="4 5">
    <name type="scientific">Tagetes erecta</name>
    <name type="common">African marigold</name>
    <dbReference type="NCBI Taxonomy" id="13708"/>
    <lineage>
        <taxon>Eukaryota</taxon>
        <taxon>Viridiplantae</taxon>
        <taxon>Streptophyta</taxon>
        <taxon>Embryophyta</taxon>
        <taxon>Tracheophyta</taxon>
        <taxon>Spermatophyta</taxon>
        <taxon>Magnoliopsida</taxon>
        <taxon>eudicotyledons</taxon>
        <taxon>Gunneridae</taxon>
        <taxon>Pentapetalae</taxon>
        <taxon>asterids</taxon>
        <taxon>campanulids</taxon>
        <taxon>Asterales</taxon>
        <taxon>Asteraceae</taxon>
        <taxon>Asteroideae</taxon>
        <taxon>Heliantheae alliance</taxon>
        <taxon>Tageteae</taxon>
        <taxon>Tagetes</taxon>
    </lineage>
</organism>
<evidence type="ECO:0000313" key="4">
    <source>
        <dbReference type="EMBL" id="KAK1412816.1"/>
    </source>
</evidence>
<dbReference type="InterPro" id="IPR040389">
    <property type="entry name" value="SMR"/>
</dbReference>
<dbReference type="EMBL" id="JAUHHV010000009">
    <property type="protein sequence ID" value="KAK1412816.1"/>
    <property type="molecule type" value="Genomic_DNA"/>
</dbReference>
<keyword evidence="1" id="KW-0649">Protein kinase inhibitor</keyword>
<proteinExistence type="predicted"/>
<evidence type="ECO:0000256" key="3">
    <source>
        <dbReference type="SAM" id="MobiDB-lite"/>
    </source>
</evidence>
<feature type="region of interest" description="Disordered" evidence="3">
    <location>
        <begin position="1"/>
        <end position="78"/>
    </location>
</feature>
<keyword evidence="5" id="KW-1185">Reference proteome</keyword>
<dbReference type="GO" id="GO:0032875">
    <property type="term" value="P:regulation of DNA endoreduplication"/>
    <property type="evidence" value="ECO:0007669"/>
    <property type="project" value="InterPro"/>
</dbReference>
<dbReference type="Proteomes" id="UP001229421">
    <property type="component" value="Unassembled WGS sequence"/>
</dbReference>
<sequence length="134" mass="14579">MNSGTKHEPNSLQFQQDHDTNSTLTSIKLPSSDQQFNNDVDDQPTTPTSSDHKIPVPKCPPAPRKPRPVPTSNKRKTPSFRRVSVDLMVIFNAMFVSPEIVADDGIVAGDLDAGERALKVKKVNNVSPSASLST</sequence>
<dbReference type="PANTHER" id="PTHR33142:SF65">
    <property type="entry name" value="CYCLIN-DEPENDENT PROTEIN KINASE INHIBITOR SMR2-LIKE"/>
    <property type="match status" value="1"/>
</dbReference>
<evidence type="ECO:0000256" key="2">
    <source>
        <dbReference type="ARBA" id="ARBA00023306"/>
    </source>
</evidence>
<dbReference type="AlphaFoldDB" id="A0AAD8NLL9"/>
<comment type="caution">
    <text evidence="4">The sequence shown here is derived from an EMBL/GenBank/DDBJ whole genome shotgun (WGS) entry which is preliminary data.</text>
</comment>
<feature type="compositionally biased region" description="Polar residues" evidence="3">
    <location>
        <begin position="10"/>
        <end position="49"/>
    </location>
</feature>
<protein>
    <submittedName>
        <fullName evidence="4">Uncharacterized protein</fullName>
    </submittedName>
</protein>
<name>A0AAD8NLL9_TARER</name>
<evidence type="ECO:0000313" key="5">
    <source>
        <dbReference type="Proteomes" id="UP001229421"/>
    </source>
</evidence>
<dbReference type="GO" id="GO:0004860">
    <property type="term" value="F:protein kinase inhibitor activity"/>
    <property type="evidence" value="ECO:0007669"/>
    <property type="project" value="UniProtKB-KW"/>
</dbReference>
<dbReference type="PANTHER" id="PTHR33142">
    <property type="entry name" value="CYCLIN-DEPENDENT PROTEIN KINASE INHIBITOR SMR13"/>
    <property type="match status" value="1"/>
</dbReference>
<gene>
    <name evidence="4" type="ORF">QVD17_34339</name>
</gene>
<accession>A0AAD8NLL9</accession>